<dbReference type="InterPro" id="IPR039653">
    <property type="entry name" value="Prenyltransferase"/>
</dbReference>
<evidence type="ECO:0000256" key="12">
    <source>
        <dbReference type="HAMAP-Rule" id="MF_03189"/>
    </source>
</evidence>
<dbReference type="InterPro" id="IPR030470">
    <property type="entry name" value="UbiA_prenylTrfase_CS"/>
</dbReference>
<dbReference type="Gene3D" id="1.10.357.140">
    <property type="entry name" value="UbiA prenyltransferase"/>
    <property type="match status" value="1"/>
</dbReference>
<evidence type="ECO:0000313" key="13">
    <source>
        <dbReference type="EMBL" id="GAA0170736.1"/>
    </source>
</evidence>
<comment type="similarity">
    <text evidence="3 12">Belongs to the UbiA prenyltransferase family.</text>
</comment>
<keyword evidence="15" id="KW-1185">Reference proteome</keyword>
<dbReference type="EMBL" id="BAABME010007372">
    <property type="protein sequence ID" value="GAA0170736.1"/>
    <property type="molecule type" value="Genomic_DNA"/>
</dbReference>
<dbReference type="Proteomes" id="UP001454036">
    <property type="component" value="Unassembled WGS sequence"/>
</dbReference>
<evidence type="ECO:0000256" key="2">
    <source>
        <dbReference type="ARBA" id="ARBA00004477"/>
    </source>
</evidence>
<dbReference type="EMBL" id="MK585554">
    <property type="protein sequence ID" value="QDM39197.1"/>
    <property type="molecule type" value="mRNA"/>
</dbReference>
<dbReference type="PANTHER" id="PTHR11048:SF28">
    <property type="entry name" value="4-HYDROXYBENZOATE POLYPRENYLTRANSFERASE, MITOCHONDRIAL"/>
    <property type="match status" value="1"/>
</dbReference>
<sequence>MALHSLPANYGSSFSSQCNSQDLAIPSCCKRVIHFVTPNIGKLRFLKISRSINENSSSQIGWLRSRRGFIKRSCLSRSNDIDIDLEYEYDYEYEEEVESVHWVDRYLPENIRRFAYLARVKWPMGSILVSFPCMWSIAMAADRGFLPDIKMMIMFGLWAVTTRGAGCTINDFFDRDFDKQVERTKYRPIACGMVTPVEALWFFGFQMLLSLGILRQMNYLSFILGVIHVPLIVIYPLMKRWTYWPQAFLGVMFSWGALLGWGATKGSLDLTIVLPLYISSIFWTLVMDTIYAHQDIYDDVYAGVKSTAILFGDSTKKWITGFAIACIGSFALTGYLGNIGWSYYASLAVATCHLMWQIWTVDLSCPSDCNRKFGSNKWFAAIILTGMVLGRVLH</sequence>
<keyword evidence="8 12" id="KW-1133">Transmembrane helix</keyword>
<keyword evidence="5 12" id="KW-0812">Transmembrane</keyword>
<keyword evidence="7" id="KW-0460">Magnesium</keyword>
<dbReference type="AlphaFoldDB" id="A0A515L546"/>
<comment type="function">
    <text evidence="11">Prenyltransferase involved in the biosynthesis of shikonin, a naphthoquinone secondary metabolite. Could accept only geranyl diphosphate and not dimethylallyl diphosphate, farnesyl diphosphate, or geranylgeranyl diphosphate as substrate.</text>
</comment>
<dbReference type="PANTHER" id="PTHR11048">
    <property type="entry name" value="PRENYLTRANSFERASES"/>
    <property type="match status" value="1"/>
</dbReference>
<comment type="catalytic activity">
    <reaction evidence="10">
        <text>4-hydroxybenzoate + (2E)-geranyl diphosphate = 3-geranyl-4-hydroxybenzoate + diphosphate</text>
        <dbReference type="Rhea" id="RHEA:27854"/>
        <dbReference type="ChEBI" id="CHEBI:17879"/>
        <dbReference type="ChEBI" id="CHEBI:33019"/>
        <dbReference type="ChEBI" id="CHEBI:58057"/>
        <dbReference type="ChEBI" id="CHEBI:60878"/>
        <dbReference type="EC" id="2.5.1.93"/>
    </reaction>
</comment>
<evidence type="ECO:0000256" key="10">
    <source>
        <dbReference type="ARBA" id="ARBA00050283"/>
    </source>
</evidence>
<dbReference type="PROSITE" id="PS00943">
    <property type="entry name" value="UBIA"/>
    <property type="match status" value="1"/>
</dbReference>
<comment type="catalytic activity">
    <reaction evidence="12">
        <text>an all-trans-polyprenyl diphosphate + 4-hydroxybenzoate = a 4-hydroxy-3-(all-trans-polyprenyl)benzoate + diphosphate</text>
        <dbReference type="Rhea" id="RHEA:44504"/>
        <dbReference type="Rhea" id="RHEA-COMP:9514"/>
        <dbReference type="Rhea" id="RHEA-COMP:9564"/>
        <dbReference type="ChEBI" id="CHEBI:17879"/>
        <dbReference type="ChEBI" id="CHEBI:33019"/>
        <dbReference type="ChEBI" id="CHEBI:58914"/>
        <dbReference type="ChEBI" id="CHEBI:78396"/>
        <dbReference type="EC" id="2.5.1.39"/>
    </reaction>
</comment>
<evidence type="ECO:0000256" key="11">
    <source>
        <dbReference type="ARBA" id="ARBA00053039"/>
    </source>
</evidence>
<feature type="transmembrane region" description="Helical" evidence="12">
    <location>
        <begin position="194"/>
        <end position="213"/>
    </location>
</feature>
<dbReference type="InterPro" id="IPR044878">
    <property type="entry name" value="UbiA_sf"/>
</dbReference>
<dbReference type="GO" id="GO:0005743">
    <property type="term" value="C:mitochondrial inner membrane"/>
    <property type="evidence" value="ECO:0007669"/>
    <property type="project" value="UniProtKB-SubCell"/>
</dbReference>
<keyword evidence="12" id="KW-0496">Mitochondrion</keyword>
<keyword evidence="4 12" id="KW-0808">Transferase</keyword>
<dbReference type="GO" id="GO:0005789">
    <property type="term" value="C:endoplasmic reticulum membrane"/>
    <property type="evidence" value="ECO:0007669"/>
    <property type="project" value="UniProtKB-SubCell"/>
</dbReference>
<keyword evidence="12" id="KW-0831">Ubiquinone biosynthesis</keyword>
<evidence type="ECO:0000256" key="5">
    <source>
        <dbReference type="ARBA" id="ARBA00022692"/>
    </source>
</evidence>
<feature type="transmembrane region" description="Helical" evidence="12">
    <location>
        <begin position="270"/>
        <end position="291"/>
    </location>
</feature>
<evidence type="ECO:0000256" key="6">
    <source>
        <dbReference type="ARBA" id="ARBA00022824"/>
    </source>
</evidence>
<dbReference type="HAMAP" id="MF_01635">
    <property type="entry name" value="UbiA"/>
    <property type="match status" value="1"/>
</dbReference>
<name>A0A515L546_LITER</name>
<dbReference type="FunFam" id="1.20.120.1780:FF:000001">
    <property type="entry name" value="4-hydroxybenzoate octaprenyltransferase"/>
    <property type="match status" value="1"/>
</dbReference>
<dbReference type="CDD" id="cd13959">
    <property type="entry name" value="PT_UbiA_COQ2"/>
    <property type="match status" value="1"/>
</dbReference>
<comment type="pathway">
    <text evidence="12">Cofactor biosynthesis; ubiquinone biosynthesis.</text>
</comment>
<evidence type="ECO:0000256" key="8">
    <source>
        <dbReference type="ARBA" id="ARBA00022989"/>
    </source>
</evidence>
<organism evidence="14">
    <name type="scientific">Lithospermum erythrorhizon</name>
    <name type="common">Purple gromwell</name>
    <name type="synonym">Lithospermum officinale var. erythrorhizon</name>
    <dbReference type="NCBI Taxonomy" id="34254"/>
    <lineage>
        <taxon>Eukaryota</taxon>
        <taxon>Viridiplantae</taxon>
        <taxon>Streptophyta</taxon>
        <taxon>Embryophyta</taxon>
        <taxon>Tracheophyta</taxon>
        <taxon>Spermatophyta</taxon>
        <taxon>Magnoliopsida</taxon>
        <taxon>eudicotyledons</taxon>
        <taxon>Gunneridae</taxon>
        <taxon>Pentapetalae</taxon>
        <taxon>asterids</taxon>
        <taxon>lamiids</taxon>
        <taxon>Boraginales</taxon>
        <taxon>Boraginaceae</taxon>
        <taxon>Boraginoideae</taxon>
        <taxon>Lithospermeae</taxon>
        <taxon>Lithospermum</taxon>
    </lineage>
</organism>
<dbReference type="UniPathway" id="UPA00232"/>
<evidence type="ECO:0000256" key="3">
    <source>
        <dbReference type="ARBA" id="ARBA00005985"/>
    </source>
</evidence>
<reference evidence="13 15" key="2">
    <citation type="submission" date="2024-01" db="EMBL/GenBank/DDBJ databases">
        <title>The complete chloroplast genome sequence of Lithospermum erythrorhizon: insights into the phylogenetic relationship among Boraginaceae species and the maternal lineages of purple gromwells.</title>
        <authorList>
            <person name="Okada T."/>
            <person name="Watanabe K."/>
        </authorList>
    </citation>
    <scope>NUCLEOTIDE SEQUENCE [LARGE SCALE GENOMIC DNA]</scope>
</reference>
<dbReference type="Gene3D" id="1.20.120.1780">
    <property type="entry name" value="UbiA prenyltransferase"/>
    <property type="match status" value="1"/>
</dbReference>
<proteinExistence type="evidence at transcript level"/>
<comment type="function">
    <text evidence="12">Catalyzes the prenylation of para-hydroxybenzoate (PHB) with an all-trans polyprenyl group. Mediates the second step in the final reaction sequence of coenzyme Q (CoQ) biosynthesis, which is the condensation of the polyisoprenoid side chain with PHB, generating the first membrane-bound Q intermediate.</text>
</comment>
<keyword evidence="13" id="KW-0012">Acyltransferase</keyword>
<accession>A0A515L546</accession>
<feature type="transmembrane region" description="Helical" evidence="12">
    <location>
        <begin position="318"/>
        <end position="337"/>
    </location>
</feature>
<keyword evidence="9 12" id="KW-0472">Membrane</keyword>
<evidence type="ECO:0000256" key="9">
    <source>
        <dbReference type="ARBA" id="ARBA00023136"/>
    </source>
</evidence>
<keyword evidence="12" id="KW-0999">Mitochondrion inner membrane</keyword>
<gene>
    <name evidence="13" type="ORF">LIER_24934</name>
</gene>
<dbReference type="Pfam" id="PF01040">
    <property type="entry name" value="UbiA"/>
    <property type="match status" value="1"/>
</dbReference>
<dbReference type="GO" id="GO:0006744">
    <property type="term" value="P:ubiquinone biosynthetic process"/>
    <property type="evidence" value="ECO:0007669"/>
    <property type="project" value="UniProtKB-UniRule"/>
</dbReference>
<dbReference type="GO" id="GO:0008412">
    <property type="term" value="F:4-hydroxybenzoate polyprenyltransferase activity"/>
    <property type="evidence" value="ECO:0007669"/>
    <property type="project" value="UniProtKB-EC"/>
</dbReference>
<keyword evidence="12" id="KW-0414">Isoprene biosynthesis</keyword>
<protein>
    <recommendedName>
        <fullName evidence="12">4-hydroxybenzoate polyprenyltransferase, mitochondrial</fullName>
        <shortName evidence="12">4-HB polyprenyltransferase</shortName>
        <ecNumber evidence="12">2.5.1.39</ecNumber>
    </recommendedName>
    <alternativeName>
        <fullName evidence="12">Para-hydroxybenzoate--polyprenyltransferase</fullName>
        <shortName evidence="12">PHB:PPT</shortName>
        <shortName evidence="12">PHB:polyprenyltransferase</shortName>
    </alternativeName>
</protein>
<evidence type="ECO:0000313" key="14">
    <source>
        <dbReference type="EMBL" id="QDM39197.1"/>
    </source>
</evidence>
<dbReference type="NCBIfam" id="TIGR01474">
    <property type="entry name" value="ubiA_proteo"/>
    <property type="match status" value="1"/>
</dbReference>
<evidence type="ECO:0000313" key="15">
    <source>
        <dbReference type="Proteomes" id="UP001454036"/>
    </source>
</evidence>
<dbReference type="GO" id="GO:0008299">
    <property type="term" value="P:isoprenoid biosynthetic process"/>
    <property type="evidence" value="ECO:0007669"/>
    <property type="project" value="UniProtKB-UniRule"/>
</dbReference>
<feature type="transmembrane region" description="Helical" evidence="12">
    <location>
        <begin position="219"/>
        <end position="238"/>
    </location>
</feature>
<evidence type="ECO:0000256" key="4">
    <source>
        <dbReference type="ARBA" id="ARBA00022679"/>
    </source>
</evidence>
<evidence type="ECO:0000256" key="1">
    <source>
        <dbReference type="ARBA" id="ARBA00001946"/>
    </source>
</evidence>
<dbReference type="GO" id="GO:0102930">
    <property type="term" value="F:4-hydroxybenzoate geranyltransferase activity"/>
    <property type="evidence" value="ECO:0007669"/>
    <property type="project" value="UniProtKB-EC"/>
</dbReference>
<keyword evidence="6" id="KW-0256">Endoplasmic reticulum</keyword>
<evidence type="ECO:0000256" key="7">
    <source>
        <dbReference type="ARBA" id="ARBA00022842"/>
    </source>
</evidence>
<reference evidence="14" key="1">
    <citation type="journal article" date="2019" name="Front. Plant Sci.">
        <title>Evolutionary Developments in Plant Specialized Metabolism, Exemplified by Two Transferase Families.</title>
        <authorList>
            <person name="Kusano H."/>
            <person name="Li H."/>
            <person name="Minami H."/>
            <person name="Kato Y."/>
            <person name="Tabata H."/>
            <person name="Yazaki K."/>
        </authorList>
    </citation>
    <scope>NUCLEOTIDE SEQUENCE</scope>
</reference>
<dbReference type="FunFam" id="1.10.357.140:FF:000003">
    <property type="entry name" value="4-hydroxybenzoate polyprenyltransferase, mitochondrial"/>
    <property type="match status" value="1"/>
</dbReference>
<feature type="transmembrane region" description="Helical" evidence="12">
    <location>
        <begin position="247"/>
        <end position="264"/>
    </location>
</feature>
<comment type="subcellular location">
    <subcellularLocation>
        <location evidence="2">Endoplasmic reticulum membrane</location>
        <topology evidence="2">Multi-pass membrane protein</topology>
    </subcellularLocation>
    <subcellularLocation>
        <location evidence="12">Mitochondrion inner membrane</location>
        <topology evidence="12">Multi-pass membrane protein</topology>
        <orientation evidence="12">Matrix side</orientation>
    </subcellularLocation>
</comment>
<dbReference type="EC" id="2.5.1.39" evidence="12"/>
<dbReference type="InterPro" id="IPR000537">
    <property type="entry name" value="UbiA_prenyltransferase"/>
</dbReference>
<comment type="cofactor">
    <cofactor evidence="1 12">
        <name>Mg(2+)</name>
        <dbReference type="ChEBI" id="CHEBI:18420"/>
    </cofactor>
</comment>
<dbReference type="InterPro" id="IPR006370">
    <property type="entry name" value="HB_polyprenyltransferase-like"/>
</dbReference>
<dbReference type="GO" id="GO:0016746">
    <property type="term" value="F:acyltransferase activity"/>
    <property type="evidence" value="ECO:0007669"/>
    <property type="project" value="UniProtKB-KW"/>
</dbReference>